<dbReference type="PATRIC" id="fig|1094563.3.peg.142"/>
<keyword evidence="2" id="KW-1185">Reference proteome</keyword>
<organism evidence="1 2">
    <name type="scientific">Candidatus Bartonella washoeensis Sb944nv</name>
    <dbReference type="NCBI Taxonomy" id="1094563"/>
    <lineage>
        <taxon>Bacteria</taxon>
        <taxon>Pseudomonadati</taxon>
        <taxon>Pseudomonadota</taxon>
        <taxon>Alphaproteobacteria</taxon>
        <taxon>Hyphomicrobiales</taxon>
        <taxon>Bartonellaceae</taxon>
        <taxon>Bartonella</taxon>
    </lineage>
</organism>
<dbReference type="eggNOG" id="ENOG50316B8">
    <property type="taxonomic scope" value="Bacteria"/>
</dbReference>
<evidence type="ECO:0000313" key="2">
    <source>
        <dbReference type="Proteomes" id="UP000008947"/>
    </source>
</evidence>
<comment type="caution">
    <text evidence="1">The sequence shown here is derived from an EMBL/GenBank/DDBJ whole genome shotgun (WGS) entry which is preliminary data.</text>
</comment>
<gene>
    <name evidence="1" type="ORF">MCQ_00132</name>
</gene>
<dbReference type="RefSeq" id="WP_006922927.1">
    <property type="nucleotide sequence ID" value="NZ_JH725022.1"/>
</dbReference>
<accession>J0QF49</accession>
<dbReference type="HOGENOM" id="CLU_199551_1_0_5"/>
<dbReference type="Proteomes" id="UP000008947">
    <property type="component" value="Unassembled WGS sequence"/>
</dbReference>
<protein>
    <submittedName>
        <fullName evidence="1">Uncharacterized protein</fullName>
    </submittedName>
</protein>
<reference evidence="1 2" key="1">
    <citation type="submission" date="2012-03" db="EMBL/GenBank/DDBJ databases">
        <title>The Genome Sequence of Bartonella washoensis Sb944nv.</title>
        <authorList>
            <consortium name="The Broad Institute Genome Sequencing Platform"/>
            <consortium name="The Broad Institute Genome Sequencing Center for Infectious Disease"/>
            <person name="Feldgarden M."/>
            <person name="Kirby J."/>
            <person name="Kosoy M."/>
            <person name="Birtles R."/>
            <person name="Probert W.S."/>
            <person name="Chiaraviglio L."/>
            <person name="Young S.K."/>
            <person name="Zeng Q."/>
            <person name="Gargeya S."/>
            <person name="Fitzgerald M."/>
            <person name="Haas B."/>
            <person name="Abouelleil A."/>
            <person name="Alvarado L."/>
            <person name="Arachchi H.M."/>
            <person name="Berlin A."/>
            <person name="Chapman S.B."/>
            <person name="Gearin G."/>
            <person name="Goldberg J."/>
            <person name="Griggs A."/>
            <person name="Gujja S."/>
            <person name="Hansen M."/>
            <person name="Heiman D."/>
            <person name="Howarth C."/>
            <person name="Larimer J."/>
            <person name="Lui A."/>
            <person name="MacDonald P.J.P."/>
            <person name="McCowen C."/>
            <person name="Montmayeur A."/>
            <person name="Murphy C."/>
            <person name="Neiman D."/>
            <person name="Pearson M."/>
            <person name="Priest M."/>
            <person name="Roberts A."/>
            <person name="Saif S."/>
            <person name="Shea T."/>
            <person name="Sisk P."/>
            <person name="Stolte C."/>
            <person name="Sykes S."/>
            <person name="Wortman J."/>
            <person name="Nusbaum C."/>
            <person name="Birren B."/>
        </authorList>
    </citation>
    <scope>NUCLEOTIDE SEQUENCE [LARGE SCALE GENOMIC DNA]</scope>
    <source>
        <strain evidence="1 2">Sb944nv</strain>
    </source>
</reference>
<evidence type="ECO:0000313" key="1">
    <source>
        <dbReference type="EMBL" id="EJF81434.1"/>
    </source>
</evidence>
<dbReference type="EMBL" id="AILU01000003">
    <property type="protein sequence ID" value="EJF81434.1"/>
    <property type="molecule type" value="Genomic_DNA"/>
</dbReference>
<proteinExistence type="predicted"/>
<name>J0QF49_9HYPH</name>
<dbReference type="AlphaFoldDB" id="J0QF49"/>
<sequence length="75" mass="8631">MILWIKKYLTIIATISAAFFVALVKAFFLGKKAEQQKQTEKALNTAKTRLEVENEINKKSDASVRTELSDWLRNE</sequence>